<dbReference type="RefSeq" id="WP_104715423.1">
    <property type="nucleotide sequence ID" value="NZ_PTRA01000005.1"/>
</dbReference>
<reference evidence="2" key="1">
    <citation type="submission" date="2018-02" db="EMBL/GenBank/DDBJ databases">
        <title>Genome sequencing of Solimonas sp. HR-BB.</title>
        <authorList>
            <person name="Lee Y."/>
            <person name="Jeon C.O."/>
        </authorList>
    </citation>
    <scope>NUCLEOTIDE SEQUENCE [LARGE SCALE GENOMIC DNA]</scope>
    <source>
        <strain evidence="2">HR-U</strain>
    </source>
</reference>
<evidence type="ECO:0000313" key="1">
    <source>
        <dbReference type="EMBL" id="PQA55106.1"/>
    </source>
</evidence>
<protein>
    <submittedName>
        <fullName evidence="1">Uncharacterized protein</fullName>
    </submittedName>
</protein>
<name>A0A2S7IHD2_9BACT</name>
<proteinExistence type="predicted"/>
<comment type="caution">
    <text evidence="1">The sequence shown here is derived from an EMBL/GenBank/DDBJ whole genome shotgun (WGS) entry which is preliminary data.</text>
</comment>
<dbReference type="EMBL" id="PTRA01000005">
    <property type="protein sequence ID" value="PQA55106.1"/>
    <property type="molecule type" value="Genomic_DNA"/>
</dbReference>
<dbReference type="Proteomes" id="UP000239590">
    <property type="component" value="Unassembled WGS sequence"/>
</dbReference>
<keyword evidence="2" id="KW-1185">Reference proteome</keyword>
<gene>
    <name evidence="1" type="ORF">C5O19_21430</name>
</gene>
<sequence length="68" mass="7288">MKKDLTQQIKDLKASATSKEDLMSQLANLETGEISPETLQKVNGGVSVKPQLPGTVLGLLIPPTFPEL</sequence>
<organism evidence="1 2">
    <name type="scientific">Siphonobacter curvatus</name>
    <dbReference type="NCBI Taxonomy" id="2094562"/>
    <lineage>
        <taxon>Bacteria</taxon>
        <taxon>Pseudomonadati</taxon>
        <taxon>Bacteroidota</taxon>
        <taxon>Cytophagia</taxon>
        <taxon>Cytophagales</taxon>
        <taxon>Cytophagaceae</taxon>
        <taxon>Siphonobacter</taxon>
    </lineage>
</organism>
<dbReference type="AlphaFoldDB" id="A0A2S7IHD2"/>
<evidence type="ECO:0000313" key="2">
    <source>
        <dbReference type="Proteomes" id="UP000239590"/>
    </source>
</evidence>
<dbReference type="OrthoDB" id="963727at2"/>
<accession>A0A2S7IHD2</accession>